<dbReference type="PANTHER" id="PTHR31170">
    <property type="entry name" value="BNAC04G53230D PROTEIN"/>
    <property type="match status" value="1"/>
</dbReference>
<dbReference type="Proteomes" id="UP001642360">
    <property type="component" value="Unassembled WGS sequence"/>
</dbReference>
<sequence>MAQRADHISLSIQDEPANHISSRIQNELACFSPPPSERCIFRVHDKLRTHNEKAYEPSIIAIGPYYHGKGKLQEMEEHKLWYLQQLLQRKNETIVDKYVMAMSDMEERARKCYAESSSLDKTDFVKMMLLDGVFVIEFFRKCNSKSNYEDDPLFQFWAIQGQVFCDLLLLENQLPFFILVQLLNMTRDPNTEEDIISLALSSLEVVPGPDIPVDDVKHLFHLVDDVKHLLHLVHRSMCPSFANENENDQDKGKDEDSMYLSFAKKQMKGSTAKKKMKGSMCLPFAKKSKSYGEENENDQDKGKDEDKNKGKDKDEDEDVFTYTATELQEFGIEFKVAKESNSLFNIKFANGSMEIPRLVIDDWTESILRNLIAYEQFTPGGQQKYVSDYANFMDFLVNSPKDAALLRCSRIIVNLSGDDIAVCNMFNKLSNDVMLSPKPYHNQVFTDVRKYCRRPSNKWMANLRHNYFNSPWASISVVAAVVLLLLTVAQTIFSALSYI</sequence>
<evidence type="ECO:0000256" key="2">
    <source>
        <dbReference type="SAM" id="Phobius"/>
    </source>
</evidence>
<name>A0ABC8UWH6_9AQUA</name>
<organism evidence="3 4">
    <name type="scientific">Ilex paraguariensis</name>
    <name type="common">yerba mate</name>
    <dbReference type="NCBI Taxonomy" id="185542"/>
    <lineage>
        <taxon>Eukaryota</taxon>
        <taxon>Viridiplantae</taxon>
        <taxon>Streptophyta</taxon>
        <taxon>Embryophyta</taxon>
        <taxon>Tracheophyta</taxon>
        <taxon>Spermatophyta</taxon>
        <taxon>Magnoliopsida</taxon>
        <taxon>eudicotyledons</taxon>
        <taxon>Gunneridae</taxon>
        <taxon>Pentapetalae</taxon>
        <taxon>asterids</taxon>
        <taxon>campanulids</taxon>
        <taxon>Aquifoliales</taxon>
        <taxon>Aquifoliaceae</taxon>
        <taxon>Ilex</taxon>
    </lineage>
</organism>
<dbReference type="InterPro" id="IPR004158">
    <property type="entry name" value="DUF247_pln"/>
</dbReference>
<feature type="compositionally biased region" description="Basic and acidic residues" evidence="1">
    <location>
        <begin position="298"/>
        <end position="313"/>
    </location>
</feature>
<dbReference type="Pfam" id="PF03140">
    <property type="entry name" value="DUF247"/>
    <property type="match status" value="1"/>
</dbReference>
<evidence type="ECO:0000256" key="1">
    <source>
        <dbReference type="SAM" id="MobiDB-lite"/>
    </source>
</evidence>
<protein>
    <submittedName>
        <fullName evidence="3">Uncharacterized protein</fullName>
    </submittedName>
</protein>
<accession>A0ABC8UWH6</accession>
<dbReference type="AlphaFoldDB" id="A0ABC8UWH6"/>
<proteinExistence type="predicted"/>
<feature type="region of interest" description="Disordered" evidence="1">
    <location>
        <begin position="287"/>
        <end position="315"/>
    </location>
</feature>
<reference evidence="3 4" key="1">
    <citation type="submission" date="2024-02" db="EMBL/GenBank/DDBJ databases">
        <authorList>
            <person name="Vignale AGUSTIN F."/>
            <person name="Sosa J E."/>
            <person name="Modenutti C."/>
        </authorList>
    </citation>
    <scope>NUCLEOTIDE SEQUENCE [LARGE SCALE GENOMIC DNA]</scope>
</reference>
<keyword evidence="4" id="KW-1185">Reference proteome</keyword>
<dbReference type="PANTHER" id="PTHR31170:SF17">
    <property type="match status" value="1"/>
</dbReference>
<dbReference type="EMBL" id="CAUOFW020009280">
    <property type="protein sequence ID" value="CAK9185384.1"/>
    <property type="molecule type" value="Genomic_DNA"/>
</dbReference>
<evidence type="ECO:0000313" key="4">
    <source>
        <dbReference type="Proteomes" id="UP001642360"/>
    </source>
</evidence>
<evidence type="ECO:0000313" key="3">
    <source>
        <dbReference type="EMBL" id="CAK9185384.1"/>
    </source>
</evidence>
<feature type="transmembrane region" description="Helical" evidence="2">
    <location>
        <begin position="472"/>
        <end position="496"/>
    </location>
</feature>
<comment type="caution">
    <text evidence="3">The sequence shown here is derived from an EMBL/GenBank/DDBJ whole genome shotgun (WGS) entry which is preliminary data.</text>
</comment>
<gene>
    <name evidence="3" type="ORF">ILEXP_LOCUS55782</name>
</gene>
<keyword evidence="2" id="KW-1133">Transmembrane helix</keyword>
<keyword evidence="2" id="KW-0472">Membrane</keyword>
<keyword evidence="2" id="KW-0812">Transmembrane</keyword>